<keyword evidence="4 9" id="KW-0378">Hydrolase</keyword>
<organism evidence="11">
    <name type="scientific">Aphanomyces astaci</name>
    <name type="common">Crayfish plague agent</name>
    <dbReference type="NCBI Taxonomy" id="112090"/>
    <lineage>
        <taxon>Eukaryota</taxon>
        <taxon>Sar</taxon>
        <taxon>Stramenopiles</taxon>
        <taxon>Oomycota</taxon>
        <taxon>Saprolegniomycetes</taxon>
        <taxon>Saprolegniales</taxon>
        <taxon>Verrucalvaceae</taxon>
        <taxon>Aphanomyces</taxon>
    </lineage>
</organism>
<dbReference type="Pfam" id="PF00082">
    <property type="entry name" value="Peptidase_S8"/>
    <property type="match status" value="1"/>
</dbReference>
<dbReference type="GO" id="GO:0005576">
    <property type="term" value="C:extracellular region"/>
    <property type="evidence" value="ECO:0007669"/>
    <property type="project" value="InterPro"/>
</dbReference>
<dbReference type="InterPro" id="IPR015500">
    <property type="entry name" value="Peptidase_S8_subtilisin-rel"/>
</dbReference>
<dbReference type="InterPro" id="IPR000209">
    <property type="entry name" value="Peptidase_S8/S53_dom"/>
</dbReference>
<sequence length="566" mass="60874">MVQYQFIALAATAVTAVTDKISVQVHRNLEIAKQSNIVVKFHCDEALATHRRGLKSGASRTETIESLVNSLKEHTTKSQASVKSLLANQVESTAVEVATTWIQCSMYINNAPTELVYKFAALPEVKSIYEPVTMTLSETQSNDKPASAVNDDIAWGVKKIQAPALWANGIEGDGIVVANIDTGVRYTHESLESNWRREYGWFDPYNKTNQLPDDEDGHGTSVMGIMVGTKGIGVAPKAKWIACKGLNHGFEESKLVECAQFLLCPHNNDGKKCDTSKAPHVINGSFGYPTTNFYLEDIITKWRAAGIIPVFAIGNHGYKGCTYSGYPGVSPQVIAVGTTDSYDFLAFNSSLGPSVFNNTLVKPDISAPGESIPTSGHSSDDSFVSKYGTSVAAPHVSGAIALYLSAHNGASYDQVYRALTENTDTNTLKPPDKTCGGIPNTQYPNNLFGHGRLNIFNAMAASIRGLTLPPPSESTQVLNPIVDLSTCGTLEDNTHYIGGDFASFNLTTVESCCAECKKTPGCKVFVWYTLNGGLCRLKDTQGRKVAVDGAKAGVLPAPALARPPLF</sequence>
<evidence type="ECO:0000256" key="6">
    <source>
        <dbReference type="ARBA" id="ARBA00023157"/>
    </source>
</evidence>
<feature type="active site" description="Charge relay system" evidence="9">
    <location>
        <position position="218"/>
    </location>
</feature>
<keyword evidence="5 9" id="KW-0720">Serine protease</keyword>
<dbReference type="PRINTS" id="PR00723">
    <property type="entry name" value="SUBTILISIN"/>
</dbReference>
<dbReference type="GO" id="GO:0004252">
    <property type="term" value="F:serine-type endopeptidase activity"/>
    <property type="evidence" value="ECO:0007669"/>
    <property type="project" value="UniProtKB-UniRule"/>
</dbReference>
<evidence type="ECO:0000256" key="2">
    <source>
        <dbReference type="ARBA" id="ARBA00022670"/>
    </source>
</evidence>
<name>W4FBD4_APHAT</name>
<dbReference type="InterPro" id="IPR000177">
    <property type="entry name" value="Apple"/>
</dbReference>
<keyword evidence="2 9" id="KW-0645">Protease</keyword>
<dbReference type="Gene3D" id="3.50.4.10">
    <property type="entry name" value="Hepatocyte Growth Factor"/>
    <property type="match status" value="1"/>
</dbReference>
<proteinExistence type="inferred from homology"/>
<dbReference type="InterPro" id="IPR023828">
    <property type="entry name" value="Peptidase_S8_Ser-AS"/>
</dbReference>
<dbReference type="Gene3D" id="3.40.50.200">
    <property type="entry name" value="Peptidase S8/S53 domain"/>
    <property type="match status" value="1"/>
</dbReference>
<evidence type="ECO:0000259" key="10">
    <source>
        <dbReference type="SMART" id="SM00223"/>
    </source>
</evidence>
<dbReference type="PROSITE" id="PS00138">
    <property type="entry name" value="SUBTILASE_SER"/>
    <property type="match status" value="1"/>
</dbReference>
<dbReference type="PANTHER" id="PTHR43806:SF67">
    <property type="entry name" value="EGF-LIKE DOMAIN-CONTAINING PROTEIN"/>
    <property type="match status" value="1"/>
</dbReference>
<keyword evidence="6" id="KW-1015">Disulfide bond</keyword>
<feature type="active site" description="Charge relay system" evidence="9">
    <location>
        <position position="181"/>
    </location>
</feature>
<evidence type="ECO:0000256" key="7">
    <source>
        <dbReference type="ARBA" id="ARBA00023529"/>
    </source>
</evidence>
<evidence type="ECO:0000256" key="8">
    <source>
        <dbReference type="ARBA" id="ARBA00023619"/>
    </source>
</evidence>
<evidence type="ECO:0000256" key="4">
    <source>
        <dbReference type="ARBA" id="ARBA00022801"/>
    </source>
</evidence>
<dbReference type="SUPFAM" id="SSF52743">
    <property type="entry name" value="Subtilisin-like"/>
    <property type="match status" value="1"/>
</dbReference>
<dbReference type="InterPro" id="IPR050131">
    <property type="entry name" value="Peptidase_S8_subtilisin-like"/>
</dbReference>
<comment type="catalytic activity">
    <reaction evidence="7">
        <text>Hydrolysis of proteins with broad specificity for peptide bonds, and a preference for a large uncharged residue in P1. Hydrolyzes peptide amides.</text>
        <dbReference type="EC" id="3.4.21.62"/>
    </reaction>
</comment>
<evidence type="ECO:0000256" key="3">
    <source>
        <dbReference type="ARBA" id="ARBA00022737"/>
    </source>
</evidence>
<dbReference type="CDD" id="cd01100">
    <property type="entry name" value="APPLE_Factor_XI_like"/>
    <property type="match status" value="1"/>
</dbReference>
<evidence type="ECO:0000256" key="1">
    <source>
        <dbReference type="ARBA" id="ARBA00011073"/>
    </source>
</evidence>
<dbReference type="EC" id="3.4.21.62" evidence="8"/>
<dbReference type="PROSITE" id="PS51892">
    <property type="entry name" value="SUBTILASE"/>
    <property type="match status" value="1"/>
</dbReference>
<dbReference type="SMART" id="SM00223">
    <property type="entry name" value="APPLE"/>
    <property type="match status" value="1"/>
</dbReference>
<comment type="similarity">
    <text evidence="1 9">Belongs to the peptidase S8 family.</text>
</comment>
<protein>
    <recommendedName>
        <fullName evidence="8">subtilisin</fullName>
        <ecNumber evidence="8">3.4.21.62</ecNumber>
    </recommendedName>
</protein>
<reference evidence="11" key="1">
    <citation type="submission" date="2013-12" db="EMBL/GenBank/DDBJ databases">
        <title>The Genome Sequence of Aphanomyces astaci APO3.</title>
        <authorList>
            <consortium name="The Broad Institute Genomics Platform"/>
            <person name="Russ C."/>
            <person name="Tyler B."/>
            <person name="van West P."/>
            <person name="Dieguez-Uribeondo J."/>
            <person name="Young S.K."/>
            <person name="Zeng Q."/>
            <person name="Gargeya S."/>
            <person name="Fitzgerald M."/>
            <person name="Abouelleil A."/>
            <person name="Alvarado L."/>
            <person name="Chapman S.B."/>
            <person name="Gainer-Dewar J."/>
            <person name="Goldberg J."/>
            <person name="Griggs A."/>
            <person name="Gujja S."/>
            <person name="Hansen M."/>
            <person name="Howarth C."/>
            <person name="Imamovic A."/>
            <person name="Ireland A."/>
            <person name="Larimer J."/>
            <person name="McCowan C."/>
            <person name="Murphy C."/>
            <person name="Pearson M."/>
            <person name="Poon T.W."/>
            <person name="Priest M."/>
            <person name="Roberts A."/>
            <person name="Saif S."/>
            <person name="Shea T."/>
            <person name="Sykes S."/>
            <person name="Wortman J."/>
            <person name="Nusbaum C."/>
            <person name="Birren B."/>
        </authorList>
    </citation>
    <scope>NUCLEOTIDE SEQUENCE [LARGE SCALE GENOMIC DNA]</scope>
    <source>
        <strain evidence="11">APO3</strain>
    </source>
</reference>
<dbReference type="VEuPathDB" id="FungiDB:H257_18957"/>
<evidence type="ECO:0000256" key="9">
    <source>
        <dbReference type="PROSITE-ProRule" id="PRU01240"/>
    </source>
</evidence>
<feature type="domain" description="Apple" evidence="10">
    <location>
        <begin position="487"/>
        <end position="557"/>
    </location>
</feature>
<dbReference type="PANTHER" id="PTHR43806">
    <property type="entry name" value="PEPTIDASE S8"/>
    <property type="match status" value="1"/>
</dbReference>
<gene>
    <name evidence="11" type="ORF">H257_18957</name>
</gene>
<dbReference type="InterPro" id="IPR036852">
    <property type="entry name" value="Peptidase_S8/S53_dom_sf"/>
</dbReference>
<dbReference type="AlphaFoldDB" id="W4FBD4"/>
<dbReference type="GO" id="GO:0006508">
    <property type="term" value="P:proteolysis"/>
    <property type="evidence" value="ECO:0007669"/>
    <property type="project" value="UniProtKB-KW"/>
</dbReference>
<dbReference type="InterPro" id="IPR003609">
    <property type="entry name" value="Pan_app"/>
</dbReference>
<dbReference type="GeneID" id="20820953"/>
<dbReference type="OrthoDB" id="61000at2759"/>
<evidence type="ECO:0000313" key="11">
    <source>
        <dbReference type="EMBL" id="ETV64106.1"/>
    </source>
</evidence>
<feature type="active site" description="Charge relay system" evidence="9">
    <location>
        <position position="390"/>
    </location>
</feature>
<dbReference type="EMBL" id="KI913395">
    <property type="protein sequence ID" value="ETV64106.1"/>
    <property type="molecule type" value="Genomic_DNA"/>
</dbReference>
<evidence type="ECO:0000256" key="5">
    <source>
        <dbReference type="ARBA" id="ARBA00022825"/>
    </source>
</evidence>
<accession>W4FBD4</accession>
<keyword evidence="3" id="KW-0677">Repeat</keyword>
<dbReference type="Pfam" id="PF14295">
    <property type="entry name" value="PAN_4"/>
    <property type="match status" value="1"/>
</dbReference>
<dbReference type="RefSeq" id="XP_009846410.1">
    <property type="nucleotide sequence ID" value="XM_009848108.1"/>
</dbReference>
<dbReference type="STRING" id="112090.W4FBD4"/>